<dbReference type="AlphaFoldDB" id="A0A517RP83"/>
<reference evidence="1 2" key="1">
    <citation type="submission" date="2019-02" db="EMBL/GenBank/DDBJ databases">
        <title>Deep-cultivation of Planctomycetes and their phenomic and genomic characterization uncovers novel biology.</title>
        <authorList>
            <person name="Wiegand S."/>
            <person name="Jogler M."/>
            <person name="Boedeker C."/>
            <person name="Pinto D."/>
            <person name="Vollmers J."/>
            <person name="Rivas-Marin E."/>
            <person name="Kohn T."/>
            <person name="Peeters S.H."/>
            <person name="Heuer A."/>
            <person name="Rast P."/>
            <person name="Oberbeckmann S."/>
            <person name="Bunk B."/>
            <person name="Jeske O."/>
            <person name="Meyerdierks A."/>
            <person name="Storesund J.E."/>
            <person name="Kallscheuer N."/>
            <person name="Luecker S."/>
            <person name="Lage O.M."/>
            <person name="Pohl T."/>
            <person name="Merkel B.J."/>
            <person name="Hornburger P."/>
            <person name="Mueller R.-W."/>
            <person name="Bruemmer F."/>
            <person name="Labrenz M."/>
            <person name="Spormann A.M."/>
            <person name="Op den Camp H."/>
            <person name="Overmann J."/>
            <person name="Amann R."/>
            <person name="Jetten M.S.M."/>
            <person name="Mascher T."/>
            <person name="Medema M.H."/>
            <person name="Devos D.P."/>
            <person name="Kaster A.-K."/>
            <person name="Ovreas L."/>
            <person name="Rohde M."/>
            <person name="Galperin M.Y."/>
            <person name="Jogler C."/>
        </authorList>
    </citation>
    <scope>NUCLEOTIDE SEQUENCE [LARGE SCALE GENOMIC DNA]</scope>
    <source>
        <strain evidence="1 2">Pan241w</strain>
    </source>
</reference>
<dbReference type="RefSeq" id="WP_261344278.1">
    <property type="nucleotide sequence ID" value="NZ_CP036269.1"/>
</dbReference>
<evidence type="ECO:0000313" key="1">
    <source>
        <dbReference type="EMBL" id="QDT45687.1"/>
    </source>
</evidence>
<name>A0A517RP83_9PLAN</name>
<dbReference type="EMBL" id="CP036269">
    <property type="protein sequence ID" value="QDT45687.1"/>
    <property type="molecule type" value="Genomic_DNA"/>
</dbReference>
<proteinExistence type="predicted"/>
<dbReference type="Proteomes" id="UP000317171">
    <property type="component" value="Chromosome"/>
</dbReference>
<organism evidence="1 2">
    <name type="scientific">Gimesia alba</name>
    <dbReference type="NCBI Taxonomy" id="2527973"/>
    <lineage>
        <taxon>Bacteria</taxon>
        <taxon>Pseudomonadati</taxon>
        <taxon>Planctomycetota</taxon>
        <taxon>Planctomycetia</taxon>
        <taxon>Planctomycetales</taxon>
        <taxon>Planctomycetaceae</taxon>
        <taxon>Gimesia</taxon>
    </lineage>
</organism>
<accession>A0A517RP83</accession>
<protein>
    <submittedName>
        <fullName evidence="1">Uncharacterized protein</fullName>
    </submittedName>
</protein>
<gene>
    <name evidence="1" type="ORF">Pan241w_58140</name>
</gene>
<dbReference type="KEGG" id="gaz:Pan241w_58140"/>
<evidence type="ECO:0000313" key="2">
    <source>
        <dbReference type="Proteomes" id="UP000317171"/>
    </source>
</evidence>
<sequence>MLAWLTLVNSKPNHYDYGNTVQYQNNSIYVNNQDVGTAEQAS</sequence>
<keyword evidence="2" id="KW-1185">Reference proteome</keyword>